<comment type="caution">
    <text evidence="3">The sequence shown here is derived from an EMBL/GenBank/DDBJ whole genome shotgun (WGS) entry which is preliminary data.</text>
</comment>
<protein>
    <submittedName>
        <fullName evidence="3">Uncharacterized protein</fullName>
    </submittedName>
</protein>
<sequence length="209" mass="21282">MSTPFNPNNSDPSGFNHPEGYTAYNPSTGHNPQPNPDAGDTYGPGPDSPLGNGFGTSNPDSVFSNDYASMGAADNPGYGNAAPQQNGLALAALIVGIIALLGIVFVPVAFLGGIVAIVLGALGLRKAKAMQPGAQRRGMAIAGIVMGAIALLLSIAFIALIGVGFSQFMNSGVAEQCQHLSEDAAAYQQCVTDFLENDPNSPLNSQGSS</sequence>
<dbReference type="AlphaFoldDB" id="C0XSL8"/>
<name>C0XSL8_CORLD</name>
<evidence type="ECO:0000313" key="4">
    <source>
        <dbReference type="Proteomes" id="UP000006196"/>
    </source>
</evidence>
<feature type="region of interest" description="Disordered" evidence="1">
    <location>
        <begin position="1"/>
        <end position="56"/>
    </location>
</feature>
<gene>
    <name evidence="3" type="ORF">HMPREF0298_1438</name>
</gene>
<keyword evidence="2" id="KW-0812">Transmembrane</keyword>
<feature type="transmembrane region" description="Helical" evidence="2">
    <location>
        <begin position="88"/>
        <end position="119"/>
    </location>
</feature>
<keyword evidence="2" id="KW-0472">Membrane</keyword>
<evidence type="ECO:0000256" key="2">
    <source>
        <dbReference type="SAM" id="Phobius"/>
    </source>
</evidence>
<feature type="transmembrane region" description="Helical" evidence="2">
    <location>
        <begin position="140"/>
        <end position="165"/>
    </location>
</feature>
<organism evidence="3 4">
    <name type="scientific">Corynebacterium lipophiloflavum (strain ATCC 700352 / DSM 44291 / CCUG 37336 / JCM 10383 / DMMZ 1944)</name>
    <dbReference type="NCBI Taxonomy" id="525263"/>
    <lineage>
        <taxon>Bacteria</taxon>
        <taxon>Bacillati</taxon>
        <taxon>Actinomycetota</taxon>
        <taxon>Actinomycetes</taxon>
        <taxon>Mycobacteriales</taxon>
        <taxon>Corynebacteriaceae</taxon>
        <taxon>Corynebacterium</taxon>
    </lineage>
</organism>
<dbReference type="HOGENOM" id="CLU_1313681_0_0_11"/>
<dbReference type="RefSeq" id="WP_006840165.1">
    <property type="nucleotide sequence ID" value="NZ_GG667192.1"/>
</dbReference>
<dbReference type="STRING" id="525263.HMPREF0298_1438"/>
<dbReference type="EMBL" id="ACHJ01000117">
    <property type="protein sequence ID" value="EEI16756.1"/>
    <property type="molecule type" value="Genomic_DNA"/>
</dbReference>
<evidence type="ECO:0000313" key="3">
    <source>
        <dbReference type="EMBL" id="EEI16756.1"/>
    </source>
</evidence>
<evidence type="ECO:0000256" key="1">
    <source>
        <dbReference type="SAM" id="MobiDB-lite"/>
    </source>
</evidence>
<dbReference type="Proteomes" id="UP000006196">
    <property type="component" value="Unassembled WGS sequence"/>
</dbReference>
<proteinExistence type="predicted"/>
<accession>C0XSL8</accession>
<reference evidence="3" key="1">
    <citation type="submission" date="2009-01" db="EMBL/GenBank/DDBJ databases">
        <authorList>
            <person name="Qin X."/>
            <person name="Bachman B."/>
            <person name="Battles P."/>
            <person name="Bell A."/>
            <person name="Bess C."/>
            <person name="Bickham C."/>
            <person name="Chaboub L."/>
            <person name="Chen D."/>
            <person name="Coyle M."/>
            <person name="Deiros D.R."/>
            <person name="Dinh H."/>
            <person name="Forbes L."/>
            <person name="Fowler G."/>
            <person name="Francisco L."/>
            <person name="Fu Q."/>
            <person name="Gubbala S."/>
            <person name="Hale W."/>
            <person name="Han Y."/>
            <person name="Hemphill L."/>
            <person name="Highlander S.K."/>
            <person name="Hirani K."/>
            <person name="Hogues M."/>
            <person name="Jackson L."/>
            <person name="Jakkamsetti A."/>
            <person name="Javaid M."/>
            <person name="Jiang H."/>
            <person name="Korchina V."/>
            <person name="Kovar C."/>
            <person name="Lara F."/>
            <person name="Lee S."/>
            <person name="Mata R."/>
            <person name="Mathew T."/>
            <person name="Moen C."/>
            <person name="Morales K."/>
            <person name="Munidasa M."/>
            <person name="Nazareth L."/>
            <person name="Ngo R."/>
            <person name="Nguyen L."/>
            <person name="Okwuonu G."/>
            <person name="Ongeri F."/>
            <person name="Patil S."/>
            <person name="Petrosino J."/>
            <person name="Pham C."/>
            <person name="Pham P."/>
            <person name="Pu L.-L."/>
            <person name="Puazo M."/>
            <person name="Raj R."/>
            <person name="Reid J."/>
            <person name="Rouhana J."/>
            <person name="Saada N."/>
            <person name="Shang Y."/>
            <person name="Simmons D."/>
            <person name="Thornton R."/>
            <person name="Warren J."/>
            <person name="Weissenberger G."/>
            <person name="Zhang J."/>
            <person name="Zhang L."/>
            <person name="Zhou C."/>
            <person name="Zhu D."/>
            <person name="Muzny D."/>
            <person name="Worley K."/>
            <person name="Gibbs R."/>
        </authorList>
    </citation>
    <scope>NUCLEOTIDE SEQUENCE [LARGE SCALE GENOMIC DNA]</scope>
    <source>
        <strain evidence="3">DSM 44291</strain>
    </source>
</reference>
<keyword evidence="2" id="KW-1133">Transmembrane helix</keyword>
<keyword evidence="4" id="KW-1185">Reference proteome</keyword>
<feature type="compositionally biased region" description="Polar residues" evidence="1">
    <location>
        <begin position="1"/>
        <end position="13"/>
    </location>
</feature>